<dbReference type="Proteomes" id="UP000827092">
    <property type="component" value="Unassembled WGS sequence"/>
</dbReference>
<dbReference type="InterPro" id="IPR036291">
    <property type="entry name" value="NAD(P)-bd_dom_sf"/>
</dbReference>
<evidence type="ECO:0000259" key="8">
    <source>
        <dbReference type="Pfam" id="PF08240"/>
    </source>
</evidence>
<accession>A0AAV6V640</accession>
<dbReference type="Gene3D" id="3.40.50.720">
    <property type="entry name" value="NAD(P)-binding Rossmann-like Domain"/>
    <property type="match status" value="1"/>
</dbReference>
<evidence type="ECO:0000256" key="2">
    <source>
        <dbReference type="ARBA" id="ARBA00022723"/>
    </source>
</evidence>
<organism evidence="9 10">
    <name type="scientific">Oedothorax gibbosus</name>
    <dbReference type="NCBI Taxonomy" id="931172"/>
    <lineage>
        <taxon>Eukaryota</taxon>
        <taxon>Metazoa</taxon>
        <taxon>Ecdysozoa</taxon>
        <taxon>Arthropoda</taxon>
        <taxon>Chelicerata</taxon>
        <taxon>Arachnida</taxon>
        <taxon>Araneae</taxon>
        <taxon>Araneomorphae</taxon>
        <taxon>Entelegynae</taxon>
        <taxon>Araneoidea</taxon>
        <taxon>Linyphiidae</taxon>
        <taxon>Erigoninae</taxon>
        <taxon>Oedothorax</taxon>
    </lineage>
</organism>
<evidence type="ECO:0000259" key="7">
    <source>
        <dbReference type="Pfam" id="PF00107"/>
    </source>
</evidence>
<dbReference type="SUPFAM" id="SSF51735">
    <property type="entry name" value="NAD(P)-binding Rossmann-fold domains"/>
    <property type="match status" value="1"/>
</dbReference>
<dbReference type="GO" id="GO:0005829">
    <property type="term" value="C:cytosol"/>
    <property type="evidence" value="ECO:0007669"/>
    <property type="project" value="TreeGrafter"/>
</dbReference>
<feature type="domain" description="Alcohol dehydrogenase-like N-terminal" evidence="8">
    <location>
        <begin position="34"/>
        <end position="159"/>
    </location>
</feature>
<keyword evidence="3 6" id="KW-0862">Zinc</keyword>
<dbReference type="PANTHER" id="PTHR43880:SF12">
    <property type="entry name" value="ALCOHOL DEHYDROGENASE CLASS-3"/>
    <property type="match status" value="1"/>
</dbReference>
<dbReference type="Pfam" id="PF08240">
    <property type="entry name" value="ADH_N"/>
    <property type="match status" value="1"/>
</dbReference>
<keyword evidence="5" id="KW-0520">NAD</keyword>
<evidence type="ECO:0000256" key="6">
    <source>
        <dbReference type="RuleBase" id="RU361277"/>
    </source>
</evidence>
<evidence type="ECO:0000313" key="10">
    <source>
        <dbReference type="Proteomes" id="UP000827092"/>
    </source>
</evidence>
<comment type="caution">
    <text evidence="9">The sequence shown here is derived from an EMBL/GenBank/DDBJ whole genome shotgun (WGS) entry which is preliminary data.</text>
</comment>
<keyword evidence="10" id="KW-1185">Reference proteome</keyword>
<dbReference type="InterPro" id="IPR013149">
    <property type="entry name" value="ADH-like_C"/>
</dbReference>
<dbReference type="Pfam" id="PF00107">
    <property type="entry name" value="ADH_zinc_N"/>
    <property type="match status" value="1"/>
</dbReference>
<gene>
    <name evidence="9" type="ORF">JTE90_027818</name>
</gene>
<evidence type="ECO:0000256" key="5">
    <source>
        <dbReference type="ARBA" id="ARBA00023027"/>
    </source>
</evidence>
<keyword evidence="2 6" id="KW-0479">Metal-binding</keyword>
<dbReference type="PROSITE" id="PS00059">
    <property type="entry name" value="ADH_ZINC"/>
    <property type="match status" value="1"/>
</dbReference>
<evidence type="ECO:0000256" key="4">
    <source>
        <dbReference type="ARBA" id="ARBA00023002"/>
    </source>
</evidence>
<dbReference type="EMBL" id="JAFNEN010000144">
    <property type="protein sequence ID" value="KAG8192180.1"/>
    <property type="molecule type" value="Genomic_DNA"/>
</dbReference>
<dbReference type="InterPro" id="IPR002328">
    <property type="entry name" value="ADH_Zn_CS"/>
</dbReference>
<comment type="similarity">
    <text evidence="6">Belongs to the zinc-containing alcohol dehydrogenase family.</text>
</comment>
<dbReference type="InterPro" id="IPR013154">
    <property type="entry name" value="ADH-like_N"/>
</dbReference>
<dbReference type="FunFam" id="3.40.50.720:FF:000003">
    <property type="entry name" value="S-(hydroxymethyl)glutathione dehydrogenase"/>
    <property type="match status" value="1"/>
</dbReference>
<reference evidence="9 10" key="1">
    <citation type="journal article" date="2022" name="Nat. Ecol. Evol.">
        <title>A masculinizing supergene underlies an exaggerated male reproductive morph in a spider.</title>
        <authorList>
            <person name="Hendrickx F."/>
            <person name="De Corte Z."/>
            <person name="Sonet G."/>
            <person name="Van Belleghem S.M."/>
            <person name="Kostlbacher S."/>
            <person name="Vangestel C."/>
        </authorList>
    </citation>
    <scope>NUCLEOTIDE SEQUENCE [LARGE SCALE GENOMIC DNA]</scope>
    <source>
        <strain evidence="9">W744_W776</strain>
    </source>
</reference>
<evidence type="ECO:0000256" key="3">
    <source>
        <dbReference type="ARBA" id="ARBA00022833"/>
    </source>
</evidence>
<evidence type="ECO:0000313" key="9">
    <source>
        <dbReference type="EMBL" id="KAG8192180.1"/>
    </source>
</evidence>
<feature type="domain" description="Alcohol dehydrogenase-like C-terminal" evidence="7">
    <location>
        <begin position="201"/>
        <end position="319"/>
    </location>
</feature>
<dbReference type="AlphaFoldDB" id="A0AAV6V640"/>
<name>A0AAV6V640_9ARAC</name>
<protein>
    <recommendedName>
        <fullName evidence="11">Alcohol dehydrogenase</fullName>
    </recommendedName>
</protein>
<dbReference type="PANTHER" id="PTHR43880">
    <property type="entry name" value="ALCOHOL DEHYDROGENASE"/>
    <property type="match status" value="1"/>
</dbReference>
<proteinExistence type="inferred from homology"/>
<dbReference type="GO" id="GO:0051903">
    <property type="term" value="F:S-(hydroxymethyl)glutathione dehydrogenase [NAD(P)+] activity"/>
    <property type="evidence" value="ECO:0007669"/>
    <property type="project" value="TreeGrafter"/>
</dbReference>
<keyword evidence="4" id="KW-0560">Oxidoreductase</keyword>
<dbReference type="GO" id="GO:0008270">
    <property type="term" value="F:zinc ion binding"/>
    <property type="evidence" value="ECO:0007669"/>
    <property type="project" value="InterPro"/>
</dbReference>
<evidence type="ECO:0008006" key="11">
    <source>
        <dbReference type="Google" id="ProtNLM"/>
    </source>
</evidence>
<dbReference type="GO" id="GO:0046294">
    <property type="term" value="P:formaldehyde catabolic process"/>
    <property type="evidence" value="ECO:0007669"/>
    <property type="project" value="TreeGrafter"/>
</dbReference>
<dbReference type="InterPro" id="IPR011032">
    <property type="entry name" value="GroES-like_sf"/>
</dbReference>
<dbReference type="Gene3D" id="3.90.180.10">
    <property type="entry name" value="Medium-chain alcohol dehydrogenases, catalytic domain"/>
    <property type="match status" value="1"/>
</dbReference>
<evidence type="ECO:0000256" key="1">
    <source>
        <dbReference type="ARBA" id="ARBA00001947"/>
    </source>
</evidence>
<comment type="cofactor">
    <cofactor evidence="1 6">
        <name>Zn(2+)</name>
        <dbReference type="ChEBI" id="CHEBI:29105"/>
    </cofactor>
</comment>
<sequence>MLTANKPITCKAAVAWEVNKPFTIETVEVAPPKKGEVRVKMYSSGVCHSDLHDLEGIDPNYPFPGVFGHEGAGRIESGGEGVTSVQPGDVVVLLFESYCGDCDYCKGSSTHKCLKTRRDGLQQDGTSRITCKGQTLSQMNSISTFSEYTVCSEFNVAKVNPSANPHDLCLAGCCIPTGYGAAVNVAKVTQGSSCAVWGLGGVGMCAVMGCRNSGASMVIGIDTNSRKFQLGKEFGCTDFLNPNEVENVPEKLAEMTGGGVDFCIVAVGSVQIMEQAFLSSHPAWGKTVVIGLVNKGVTMKAGVWELIMGRQLLGTFYGSYKTRLGIPMLVDKVLKGEIQLQKLISHRLPLDRINEGFQMLTTGESLRTIIDFDLKE</sequence>
<dbReference type="SUPFAM" id="SSF50129">
    <property type="entry name" value="GroES-like"/>
    <property type="match status" value="2"/>
</dbReference>